<evidence type="ECO:0000256" key="3">
    <source>
        <dbReference type="ARBA" id="ARBA00022833"/>
    </source>
</evidence>
<evidence type="ECO:0000256" key="1">
    <source>
        <dbReference type="ARBA" id="ARBA00022723"/>
    </source>
</evidence>
<organism evidence="6 7">
    <name type="scientific">Blomia tropicalis</name>
    <name type="common">Mite</name>
    <dbReference type="NCBI Taxonomy" id="40697"/>
    <lineage>
        <taxon>Eukaryota</taxon>
        <taxon>Metazoa</taxon>
        <taxon>Ecdysozoa</taxon>
        <taxon>Arthropoda</taxon>
        <taxon>Chelicerata</taxon>
        <taxon>Arachnida</taxon>
        <taxon>Acari</taxon>
        <taxon>Acariformes</taxon>
        <taxon>Sarcoptiformes</taxon>
        <taxon>Astigmata</taxon>
        <taxon>Glycyphagoidea</taxon>
        <taxon>Echimyopodidae</taxon>
        <taxon>Blomia</taxon>
    </lineage>
</organism>
<dbReference type="AlphaFoldDB" id="A0A9Q0RS55"/>
<gene>
    <name evidence="6" type="ORF">RDWZM_003011</name>
</gene>
<dbReference type="Gene3D" id="3.30.40.10">
    <property type="entry name" value="Zinc/RING finger domain, C3HC4 (zinc finger)"/>
    <property type="match status" value="1"/>
</dbReference>
<keyword evidence="3" id="KW-0862">Zinc</keyword>
<dbReference type="EMBL" id="JAPWDV010000001">
    <property type="protein sequence ID" value="KAJ6224466.1"/>
    <property type="molecule type" value="Genomic_DNA"/>
</dbReference>
<dbReference type="SUPFAM" id="SSF57850">
    <property type="entry name" value="RING/U-box"/>
    <property type="match status" value="1"/>
</dbReference>
<dbReference type="InterPro" id="IPR001841">
    <property type="entry name" value="Znf_RING"/>
</dbReference>
<evidence type="ECO:0000256" key="4">
    <source>
        <dbReference type="PROSITE-ProRule" id="PRU00175"/>
    </source>
</evidence>
<name>A0A9Q0RS55_BLOTA</name>
<evidence type="ECO:0000256" key="2">
    <source>
        <dbReference type="ARBA" id="ARBA00022771"/>
    </source>
</evidence>
<dbReference type="PROSITE" id="PS00518">
    <property type="entry name" value="ZF_RING_1"/>
    <property type="match status" value="1"/>
</dbReference>
<sequence>MNSLKTNAHSVQSNNTSCPICLDEIEDPTVALECRHTFCYGCINHWIMQRNRCPMCRQVVYRLRHNVTAVDGTTTVHEEVVSEPEETQGYILNLGFITIVQTPMDSSLHAIQPVSVPGSLLHQYCVRSLSPDRAYFLAGVPVGTIYVLPDALRNVTAALESRGIYEIEAGTHDNQPSTDTGRLHSSFLGIHSLHDRRHSGTNNHNY</sequence>
<evidence type="ECO:0000259" key="5">
    <source>
        <dbReference type="PROSITE" id="PS50089"/>
    </source>
</evidence>
<dbReference type="SMART" id="SM00184">
    <property type="entry name" value="RING"/>
    <property type="match status" value="1"/>
</dbReference>
<evidence type="ECO:0000313" key="6">
    <source>
        <dbReference type="EMBL" id="KAJ6224466.1"/>
    </source>
</evidence>
<feature type="domain" description="RING-type" evidence="5">
    <location>
        <begin position="18"/>
        <end position="57"/>
    </location>
</feature>
<protein>
    <recommendedName>
        <fullName evidence="5">RING-type domain-containing protein</fullName>
    </recommendedName>
</protein>
<dbReference type="InterPro" id="IPR013083">
    <property type="entry name" value="Znf_RING/FYVE/PHD"/>
</dbReference>
<dbReference type="Pfam" id="PF13923">
    <property type="entry name" value="zf-C3HC4_2"/>
    <property type="match status" value="1"/>
</dbReference>
<evidence type="ECO:0000313" key="7">
    <source>
        <dbReference type="Proteomes" id="UP001142055"/>
    </source>
</evidence>
<keyword evidence="1" id="KW-0479">Metal-binding</keyword>
<dbReference type="OrthoDB" id="6509683at2759"/>
<dbReference type="InterPro" id="IPR047126">
    <property type="entry name" value="RNF141-like"/>
</dbReference>
<dbReference type="Proteomes" id="UP001142055">
    <property type="component" value="Chromosome 1"/>
</dbReference>
<accession>A0A9Q0RS55</accession>
<dbReference type="PANTHER" id="PTHR12109">
    <property type="entry name" value="RING FINGER PROTEIN 141-RELATED"/>
    <property type="match status" value="1"/>
</dbReference>
<dbReference type="PROSITE" id="PS50089">
    <property type="entry name" value="ZF_RING_2"/>
    <property type="match status" value="1"/>
</dbReference>
<dbReference type="GO" id="GO:0008270">
    <property type="term" value="F:zinc ion binding"/>
    <property type="evidence" value="ECO:0007669"/>
    <property type="project" value="UniProtKB-KW"/>
</dbReference>
<dbReference type="InterPro" id="IPR017907">
    <property type="entry name" value="Znf_RING_CS"/>
</dbReference>
<keyword evidence="7" id="KW-1185">Reference proteome</keyword>
<reference evidence="6" key="1">
    <citation type="submission" date="2022-12" db="EMBL/GenBank/DDBJ databases">
        <title>Genome assemblies of Blomia tropicalis.</title>
        <authorList>
            <person name="Cui Y."/>
        </authorList>
    </citation>
    <scope>NUCLEOTIDE SEQUENCE</scope>
    <source>
        <tissue evidence="6">Adult mites</tissue>
    </source>
</reference>
<keyword evidence="2 4" id="KW-0863">Zinc-finger</keyword>
<proteinExistence type="predicted"/>
<comment type="caution">
    <text evidence="6">The sequence shown here is derived from an EMBL/GenBank/DDBJ whole genome shotgun (WGS) entry which is preliminary data.</text>
</comment>